<protein>
    <submittedName>
        <fullName evidence="1">Uncharacterized protein</fullName>
    </submittedName>
</protein>
<reference evidence="1 2" key="1">
    <citation type="submission" date="2020-07" db="EMBL/GenBank/DDBJ databases">
        <title>Alkalicella. sp. LB2 genome.</title>
        <authorList>
            <person name="Postec A."/>
            <person name="Quemeneur M."/>
        </authorList>
    </citation>
    <scope>NUCLEOTIDE SEQUENCE [LARGE SCALE GENOMIC DNA]</scope>
    <source>
        <strain evidence="1 2">LB2</strain>
    </source>
</reference>
<dbReference type="AlphaFoldDB" id="A0A7G9W8E2"/>
<dbReference type="KEGG" id="acae:HYG86_09285"/>
<evidence type="ECO:0000313" key="2">
    <source>
        <dbReference type="Proteomes" id="UP000516160"/>
    </source>
</evidence>
<name>A0A7G9W8E2_ALKCA</name>
<evidence type="ECO:0000313" key="1">
    <source>
        <dbReference type="EMBL" id="QNO14954.1"/>
    </source>
</evidence>
<proteinExistence type="predicted"/>
<dbReference type="EMBL" id="CP058559">
    <property type="protein sequence ID" value="QNO14954.1"/>
    <property type="molecule type" value="Genomic_DNA"/>
</dbReference>
<organism evidence="1 2">
    <name type="scientific">Alkalicella caledoniensis</name>
    <dbReference type="NCBI Taxonomy" id="2731377"/>
    <lineage>
        <taxon>Bacteria</taxon>
        <taxon>Bacillati</taxon>
        <taxon>Bacillota</taxon>
        <taxon>Clostridia</taxon>
        <taxon>Eubacteriales</taxon>
        <taxon>Proteinivoracaceae</taxon>
        <taxon>Alkalicella</taxon>
    </lineage>
</organism>
<sequence length="52" mass="6007">MRDVEHVKVLLNIYVKNIDELLSKAKKYVGLLKEAKTLAEELASVEYEVEIM</sequence>
<keyword evidence="2" id="KW-1185">Reference proteome</keyword>
<accession>A0A7G9W8E2</accession>
<gene>
    <name evidence="1" type="ORF">HYG86_09285</name>
</gene>
<dbReference type="RefSeq" id="WP_213165318.1">
    <property type="nucleotide sequence ID" value="NZ_CP058559.1"/>
</dbReference>
<dbReference type="Proteomes" id="UP000516160">
    <property type="component" value="Chromosome"/>
</dbReference>